<evidence type="ECO:0000256" key="1">
    <source>
        <dbReference type="SAM" id="MobiDB-lite"/>
    </source>
</evidence>
<sequence length="220" mass="24406">MADTKASDTNVLLIPASVQSIILPDQNLSVSSFLQFSLPSASITTAPPLRKYFSTDCPPKDSSKSYLNYLRAQPLPRLSVLHQLLEGVQRARLGGSQSIVYAHANLNQSFPFWILTYWRQAHTLLDIQSKWRQAGAFLTKCQPSQDEEDTWLDEMLAGKPAEDSAFDIEADANLHAPIVTKALSDERMDSPVNGFGSAQDDSAEDDADLEGMDTEWSEVW</sequence>
<dbReference type="AlphaFoldDB" id="A0A9P7JL96"/>
<dbReference type="Proteomes" id="UP000823399">
    <property type="component" value="Unassembled WGS sequence"/>
</dbReference>
<dbReference type="GeneID" id="64696459"/>
<dbReference type="OrthoDB" id="2667154at2759"/>
<proteinExistence type="predicted"/>
<reference evidence="2" key="1">
    <citation type="journal article" date="2020" name="New Phytol.">
        <title>Comparative genomics reveals dynamic genome evolution in host specialist ectomycorrhizal fungi.</title>
        <authorList>
            <person name="Lofgren L.A."/>
            <person name="Nguyen N.H."/>
            <person name="Vilgalys R."/>
            <person name="Ruytinx J."/>
            <person name="Liao H.L."/>
            <person name="Branco S."/>
            <person name="Kuo A."/>
            <person name="LaButti K."/>
            <person name="Lipzen A."/>
            <person name="Andreopoulos W."/>
            <person name="Pangilinan J."/>
            <person name="Riley R."/>
            <person name="Hundley H."/>
            <person name="Na H."/>
            <person name="Barry K."/>
            <person name="Grigoriev I.V."/>
            <person name="Stajich J.E."/>
            <person name="Kennedy P.G."/>
        </authorList>
    </citation>
    <scope>NUCLEOTIDE SEQUENCE</scope>
    <source>
        <strain evidence="2">FC423</strain>
    </source>
</reference>
<feature type="compositionally biased region" description="Acidic residues" evidence="1">
    <location>
        <begin position="201"/>
        <end position="220"/>
    </location>
</feature>
<dbReference type="EMBL" id="JABBWM010000171">
    <property type="protein sequence ID" value="KAG2085474.1"/>
    <property type="molecule type" value="Genomic_DNA"/>
</dbReference>
<accession>A0A9P7JL96</accession>
<feature type="region of interest" description="Disordered" evidence="1">
    <location>
        <begin position="185"/>
        <end position="220"/>
    </location>
</feature>
<evidence type="ECO:0000313" key="3">
    <source>
        <dbReference type="EMBL" id="KAG2094845.1"/>
    </source>
</evidence>
<dbReference type="RefSeq" id="XP_041287658.1">
    <property type="nucleotide sequence ID" value="XM_041434200.1"/>
</dbReference>
<gene>
    <name evidence="3" type="ORF">F5147DRAFT_657050</name>
    <name evidence="2" type="ORF">F5147DRAFT_659509</name>
</gene>
<organism evidence="2 4">
    <name type="scientific">Suillus discolor</name>
    <dbReference type="NCBI Taxonomy" id="1912936"/>
    <lineage>
        <taxon>Eukaryota</taxon>
        <taxon>Fungi</taxon>
        <taxon>Dikarya</taxon>
        <taxon>Basidiomycota</taxon>
        <taxon>Agaricomycotina</taxon>
        <taxon>Agaricomycetes</taxon>
        <taxon>Agaricomycetidae</taxon>
        <taxon>Boletales</taxon>
        <taxon>Suillineae</taxon>
        <taxon>Suillaceae</taxon>
        <taxon>Suillus</taxon>
    </lineage>
</organism>
<name>A0A9P7JL96_9AGAM</name>
<evidence type="ECO:0000313" key="2">
    <source>
        <dbReference type="EMBL" id="KAG2085474.1"/>
    </source>
</evidence>
<protein>
    <submittedName>
        <fullName evidence="2">Uncharacterized protein</fullName>
    </submittedName>
</protein>
<evidence type="ECO:0000313" key="4">
    <source>
        <dbReference type="Proteomes" id="UP000823399"/>
    </source>
</evidence>
<comment type="caution">
    <text evidence="2">The sequence shown here is derived from an EMBL/GenBank/DDBJ whole genome shotgun (WGS) entry which is preliminary data.</text>
</comment>
<keyword evidence="4" id="KW-1185">Reference proteome</keyword>
<dbReference type="EMBL" id="JABBWM010000077">
    <property type="protein sequence ID" value="KAG2094845.1"/>
    <property type="molecule type" value="Genomic_DNA"/>
</dbReference>